<proteinExistence type="predicted"/>
<feature type="signal peptide" evidence="1">
    <location>
        <begin position="1"/>
        <end position="22"/>
    </location>
</feature>
<dbReference type="EMBL" id="JADGJW010000095">
    <property type="protein sequence ID" value="KAJ3224370.1"/>
    <property type="molecule type" value="Genomic_DNA"/>
</dbReference>
<evidence type="ECO:0000256" key="1">
    <source>
        <dbReference type="SAM" id="SignalP"/>
    </source>
</evidence>
<gene>
    <name evidence="2" type="ORF">HK099_008542</name>
</gene>
<evidence type="ECO:0008006" key="4">
    <source>
        <dbReference type="Google" id="ProtNLM"/>
    </source>
</evidence>
<keyword evidence="1" id="KW-0732">Signal</keyword>
<keyword evidence="3" id="KW-1185">Reference proteome</keyword>
<dbReference type="Proteomes" id="UP001211065">
    <property type="component" value="Unassembled WGS sequence"/>
</dbReference>
<reference evidence="2" key="1">
    <citation type="submission" date="2020-05" db="EMBL/GenBank/DDBJ databases">
        <title>Phylogenomic resolution of chytrid fungi.</title>
        <authorList>
            <person name="Stajich J.E."/>
            <person name="Amses K."/>
            <person name="Simmons R."/>
            <person name="Seto K."/>
            <person name="Myers J."/>
            <person name="Bonds A."/>
            <person name="Quandt C.A."/>
            <person name="Barry K."/>
            <person name="Liu P."/>
            <person name="Grigoriev I."/>
            <person name="Longcore J.E."/>
            <person name="James T.Y."/>
        </authorList>
    </citation>
    <scope>NUCLEOTIDE SEQUENCE</scope>
    <source>
        <strain evidence="2">JEL0476</strain>
    </source>
</reference>
<organism evidence="2 3">
    <name type="scientific">Clydaea vesicula</name>
    <dbReference type="NCBI Taxonomy" id="447962"/>
    <lineage>
        <taxon>Eukaryota</taxon>
        <taxon>Fungi</taxon>
        <taxon>Fungi incertae sedis</taxon>
        <taxon>Chytridiomycota</taxon>
        <taxon>Chytridiomycota incertae sedis</taxon>
        <taxon>Chytridiomycetes</taxon>
        <taxon>Lobulomycetales</taxon>
        <taxon>Lobulomycetaceae</taxon>
        <taxon>Clydaea</taxon>
    </lineage>
</organism>
<name>A0AAD5Y1V9_9FUNG</name>
<sequence length="495" mass="55133">MKSTILLLNTFLFITSTPFINSPPTPMRWDLNLIDFQNSFGQDKNFLVAEVSTVNQLDKETIVNVGEQPSTQPALPGEKAFQISFSCDVDATLCNKAKNGMHSYYLPFTFYSFVGFQSAANRIASVLRINTPIVVSATFKSFCEGADNCKLQGVLGQAAPSSYFSGKPAEASEDTQWMSYPSALIKQLRHSMDESAFAQFDITAQFNADFDFWFEGDALPMRPKQIDFEFVLCHELTHGLGFDTQWVQWSSVFKNVATSSNYLAPTLNAVGGVVESAKVASWLPMTVFDNFEYETSTLSSLMNRANSIYNFETIPNSLLTDTINAFERSTKEFTQAQYMFQIATQGSAAVTFHNPKKPLNDVKLFTAKTFQVGSSFAHFDYTSYFQTPDFLMIPAVSELSGKTLDDIINTNTKQGELSQKSCYGPLTLGVLEAIGWPTQQNPDSLAITIMTSSESIRGNGFYADPPVLQSSFKKHKVNFKLWSFLTLLIGFFCIN</sequence>
<evidence type="ECO:0000313" key="3">
    <source>
        <dbReference type="Proteomes" id="UP001211065"/>
    </source>
</evidence>
<protein>
    <recommendedName>
        <fullName evidence="4">Sequence orphan</fullName>
    </recommendedName>
</protein>
<accession>A0AAD5Y1V9</accession>
<evidence type="ECO:0000313" key="2">
    <source>
        <dbReference type="EMBL" id="KAJ3224370.1"/>
    </source>
</evidence>
<dbReference type="AlphaFoldDB" id="A0AAD5Y1V9"/>
<feature type="chain" id="PRO_5041928502" description="Sequence orphan" evidence="1">
    <location>
        <begin position="23"/>
        <end position="495"/>
    </location>
</feature>
<comment type="caution">
    <text evidence="2">The sequence shown here is derived from an EMBL/GenBank/DDBJ whole genome shotgun (WGS) entry which is preliminary data.</text>
</comment>